<evidence type="ECO:0000256" key="3">
    <source>
        <dbReference type="ARBA" id="ARBA00022448"/>
    </source>
</evidence>
<sequence>MAILGSKLDILKPEWLDVVFADRNKSYGAYELRKTNPRSTMIALFITISLFAFAVSLPTIINKIKGFIPKPKEKVKIEEVVLTPPPPLNEAEPPPPPPPSPEPQKPKVDQVKFPPPVVKPDEQVREKDPPSQEDLKVADPGQKDIKGDPTQTVRIDEPVGNAPVSAAVTESNPNEIFTSVEQLPDFPGGMAGFGKYLNKALRYPAVASENGVQGRVNVTFVVERDGSLTDIKPIGRTLGSGLEEEAIRVLKNSPKWSPGKQNGRAVRVQYTVPIVFTLQDQ</sequence>
<feature type="domain" description="TonB C-terminal" evidence="12">
    <location>
        <begin position="188"/>
        <end position="281"/>
    </location>
</feature>
<proteinExistence type="inferred from homology"/>
<keyword evidence="7" id="KW-0653">Protein transport</keyword>
<dbReference type="PANTHER" id="PTHR33446:SF2">
    <property type="entry name" value="PROTEIN TONB"/>
    <property type="match status" value="1"/>
</dbReference>
<dbReference type="InterPro" id="IPR051045">
    <property type="entry name" value="TonB-dependent_transducer"/>
</dbReference>
<comment type="caution">
    <text evidence="13">The sequence shown here is derived from an EMBL/GenBank/DDBJ whole genome shotgun (WGS) entry which is preliminary data.</text>
</comment>
<evidence type="ECO:0000256" key="1">
    <source>
        <dbReference type="ARBA" id="ARBA00004383"/>
    </source>
</evidence>
<accession>A0A6I4IB82</accession>
<evidence type="ECO:0000313" key="13">
    <source>
        <dbReference type="EMBL" id="MVN92455.1"/>
    </source>
</evidence>
<evidence type="ECO:0000256" key="11">
    <source>
        <dbReference type="SAM" id="Phobius"/>
    </source>
</evidence>
<dbReference type="NCBIfam" id="TIGR01352">
    <property type="entry name" value="tonB_Cterm"/>
    <property type="match status" value="1"/>
</dbReference>
<dbReference type="GO" id="GO:0030288">
    <property type="term" value="C:outer membrane-bounded periplasmic space"/>
    <property type="evidence" value="ECO:0007669"/>
    <property type="project" value="InterPro"/>
</dbReference>
<dbReference type="RefSeq" id="WP_157542767.1">
    <property type="nucleotide sequence ID" value="NZ_WQLA01000006.1"/>
</dbReference>
<dbReference type="Proteomes" id="UP000434850">
    <property type="component" value="Unassembled WGS sequence"/>
</dbReference>
<keyword evidence="8 11" id="KW-1133">Transmembrane helix</keyword>
<dbReference type="Gene3D" id="3.30.1150.10">
    <property type="match status" value="1"/>
</dbReference>
<dbReference type="GO" id="GO:0015031">
    <property type="term" value="P:protein transport"/>
    <property type="evidence" value="ECO:0007669"/>
    <property type="project" value="UniProtKB-KW"/>
</dbReference>
<feature type="compositionally biased region" description="Basic and acidic residues" evidence="10">
    <location>
        <begin position="119"/>
        <end position="147"/>
    </location>
</feature>
<evidence type="ECO:0000256" key="5">
    <source>
        <dbReference type="ARBA" id="ARBA00022519"/>
    </source>
</evidence>
<protein>
    <submittedName>
        <fullName evidence="13">TonB family protein</fullName>
    </submittedName>
</protein>
<feature type="compositionally biased region" description="Pro residues" evidence="10">
    <location>
        <begin position="84"/>
        <end position="103"/>
    </location>
</feature>
<reference evidence="13 14" key="1">
    <citation type="submission" date="2019-12" db="EMBL/GenBank/DDBJ databases">
        <title>Mucilaginibacter sp. HME9299 genome sequencing and assembly.</title>
        <authorList>
            <person name="Kang H."/>
            <person name="Kim H."/>
            <person name="Joh K."/>
        </authorList>
    </citation>
    <scope>NUCLEOTIDE SEQUENCE [LARGE SCALE GENOMIC DNA]</scope>
    <source>
        <strain evidence="13 14">HME9299</strain>
    </source>
</reference>
<keyword evidence="3" id="KW-0813">Transport</keyword>
<feature type="transmembrane region" description="Helical" evidence="11">
    <location>
        <begin position="42"/>
        <end position="61"/>
    </location>
</feature>
<organism evidence="13 14">
    <name type="scientific">Mucilaginibacter aquatilis</name>
    <dbReference type="NCBI Taxonomy" id="1517760"/>
    <lineage>
        <taxon>Bacteria</taxon>
        <taxon>Pseudomonadati</taxon>
        <taxon>Bacteroidota</taxon>
        <taxon>Sphingobacteriia</taxon>
        <taxon>Sphingobacteriales</taxon>
        <taxon>Sphingobacteriaceae</taxon>
        <taxon>Mucilaginibacter</taxon>
    </lineage>
</organism>
<dbReference type="GO" id="GO:0055085">
    <property type="term" value="P:transmembrane transport"/>
    <property type="evidence" value="ECO:0007669"/>
    <property type="project" value="InterPro"/>
</dbReference>
<dbReference type="AlphaFoldDB" id="A0A6I4IB82"/>
<dbReference type="EMBL" id="WQLA01000006">
    <property type="protein sequence ID" value="MVN92455.1"/>
    <property type="molecule type" value="Genomic_DNA"/>
</dbReference>
<dbReference type="GO" id="GO:0098797">
    <property type="term" value="C:plasma membrane protein complex"/>
    <property type="evidence" value="ECO:0007669"/>
    <property type="project" value="TreeGrafter"/>
</dbReference>
<keyword evidence="9 11" id="KW-0472">Membrane</keyword>
<dbReference type="GO" id="GO:0015891">
    <property type="term" value="P:siderophore transport"/>
    <property type="evidence" value="ECO:0007669"/>
    <property type="project" value="InterPro"/>
</dbReference>
<dbReference type="GO" id="GO:0031992">
    <property type="term" value="F:energy transducer activity"/>
    <property type="evidence" value="ECO:0007669"/>
    <property type="project" value="InterPro"/>
</dbReference>
<gene>
    <name evidence="13" type="ORF">GO816_15060</name>
</gene>
<name>A0A6I4IB82_9SPHI</name>
<keyword evidence="14" id="KW-1185">Reference proteome</keyword>
<evidence type="ECO:0000256" key="6">
    <source>
        <dbReference type="ARBA" id="ARBA00022692"/>
    </source>
</evidence>
<dbReference type="Pfam" id="PF03544">
    <property type="entry name" value="TonB_C"/>
    <property type="match status" value="1"/>
</dbReference>
<dbReference type="InterPro" id="IPR006260">
    <property type="entry name" value="TonB/TolA_C"/>
</dbReference>
<dbReference type="InterPro" id="IPR003538">
    <property type="entry name" value="TonB"/>
</dbReference>
<comment type="similarity">
    <text evidence="2">Belongs to the TonB family.</text>
</comment>
<dbReference type="SUPFAM" id="SSF74653">
    <property type="entry name" value="TolA/TonB C-terminal domain"/>
    <property type="match status" value="1"/>
</dbReference>
<evidence type="ECO:0000256" key="2">
    <source>
        <dbReference type="ARBA" id="ARBA00006555"/>
    </source>
</evidence>
<evidence type="ECO:0000256" key="9">
    <source>
        <dbReference type="ARBA" id="ARBA00023136"/>
    </source>
</evidence>
<comment type="subcellular location">
    <subcellularLocation>
        <location evidence="1">Cell inner membrane</location>
        <topology evidence="1">Single-pass membrane protein</topology>
        <orientation evidence="1">Periplasmic side</orientation>
    </subcellularLocation>
</comment>
<feature type="region of interest" description="Disordered" evidence="10">
    <location>
        <begin position="84"/>
        <end position="156"/>
    </location>
</feature>
<evidence type="ECO:0000259" key="12">
    <source>
        <dbReference type="PROSITE" id="PS52015"/>
    </source>
</evidence>
<dbReference type="InterPro" id="IPR037682">
    <property type="entry name" value="TonB_C"/>
</dbReference>
<evidence type="ECO:0000256" key="4">
    <source>
        <dbReference type="ARBA" id="ARBA00022475"/>
    </source>
</evidence>
<evidence type="ECO:0000313" key="14">
    <source>
        <dbReference type="Proteomes" id="UP000434850"/>
    </source>
</evidence>
<dbReference type="PANTHER" id="PTHR33446">
    <property type="entry name" value="PROTEIN TONB-RELATED"/>
    <property type="match status" value="1"/>
</dbReference>
<keyword evidence="4" id="KW-1003">Cell membrane</keyword>
<evidence type="ECO:0000256" key="8">
    <source>
        <dbReference type="ARBA" id="ARBA00022989"/>
    </source>
</evidence>
<keyword evidence="6 11" id="KW-0812">Transmembrane</keyword>
<dbReference type="PROSITE" id="PS52015">
    <property type="entry name" value="TONB_CTD"/>
    <property type="match status" value="1"/>
</dbReference>
<dbReference type="OrthoDB" id="649093at2"/>
<keyword evidence="5" id="KW-0997">Cell inner membrane</keyword>
<dbReference type="PRINTS" id="PR01374">
    <property type="entry name" value="TONBPROTEIN"/>
</dbReference>
<evidence type="ECO:0000256" key="10">
    <source>
        <dbReference type="SAM" id="MobiDB-lite"/>
    </source>
</evidence>
<evidence type="ECO:0000256" key="7">
    <source>
        <dbReference type="ARBA" id="ARBA00022927"/>
    </source>
</evidence>